<name>A0AA36CLJ6_9BILA</name>
<evidence type="ECO:0000256" key="5">
    <source>
        <dbReference type="ARBA" id="ARBA00023319"/>
    </source>
</evidence>
<dbReference type="SMART" id="SM00409">
    <property type="entry name" value="IG"/>
    <property type="match status" value="2"/>
</dbReference>
<accession>A0AA36CLJ6</accession>
<dbReference type="InterPro" id="IPR050964">
    <property type="entry name" value="Striated_Muscle_Regulatory"/>
</dbReference>
<evidence type="ECO:0000256" key="1">
    <source>
        <dbReference type="ARBA" id="ARBA00004161"/>
    </source>
</evidence>
<dbReference type="Gene3D" id="2.60.40.10">
    <property type="entry name" value="Immunoglobulins"/>
    <property type="match status" value="2"/>
</dbReference>
<dbReference type="GO" id="GO:0031672">
    <property type="term" value="C:A band"/>
    <property type="evidence" value="ECO:0007669"/>
    <property type="project" value="UniProtKB-SubCell"/>
</dbReference>
<feature type="region of interest" description="Disordered" evidence="7">
    <location>
        <begin position="1375"/>
        <end position="1399"/>
    </location>
</feature>
<dbReference type="InterPro" id="IPR003599">
    <property type="entry name" value="Ig_sub"/>
</dbReference>
<organism evidence="9 10">
    <name type="scientific">Mesorhabditis spiculigera</name>
    <dbReference type="NCBI Taxonomy" id="96644"/>
    <lineage>
        <taxon>Eukaryota</taxon>
        <taxon>Metazoa</taxon>
        <taxon>Ecdysozoa</taxon>
        <taxon>Nematoda</taxon>
        <taxon>Chromadorea</taxon>
        <taxon>Rhabditida</taxon>
        <taxon>Rhabditina</taxon>
        <taxon>Rhabditomorpha</taxon>
        <taxon>Rhabditoidea</taxon>
        <taxon>Rhabditidae</taxon>
        <taxon>Mesorhabditinae</taxon>
        <taxon>Mesorhabditis</taxon>
    </lineage>
</organism>
<keyword evidence="6" id="KW-0175">Coiled coil</keyword>
<dbReference type="InterPro" id="IPR036179">
    <property type="entry name" value="Ig-like_dom_sf"/>
</dbReference>
<dbReference type="FunFam" id="2.60.40.10:FF:000107">
    <property type="entry name" value="Myosin, light chain kinase a"/>
    <property type="match status" value="1"/>
</dbReference>
<evidence type="ECO:0000313" key="10">
    <source>
        <dbReference type="Proteomes" id="UP001177023"/>
    </source>
</evidence>
<evidence type="ECO:0000256" key="2">
    <source>
        <dbReference type="ARBA" id="ARBA00022490"/>
    </source>
</evidence>
<evidence type="ECO:0000256" key="3">
    <source>
        <dbReference type="ARBA" id="ARBA00022737"/>
    </source>
</evidence>
<feature type="compositionally biased region" description="Basic and acidic residues" evidence="7">
    <location>
        <begin position="37"/>
        <end position="49"/>
    </location>
</feature>
<dbReference type="EMBL" id="CATQJA010002481">
    <property type="protein sequence ID" value="CAJ0570813.1"/>
    <property type="molecule type" value="Genomic_DNA"/>
</dbReference>
<dbReference type="GO" id="GO:0019899">
    <property type="term" value="F:enzyme binding"/>
    <property type="evidence" value="ECO:0007669"/>
    <property type="project" value="UniProtKB-ARBA"/>
</dbReference>
<feature type="coiled-coil region" evidence="6">
    <location>
        <begin position="1244"/>
        <end position="1274"/>
    </location>
</feature>
<feature type="compositionally biased region" description="Basic and acidic residues" evidence="7">
    <location>
        <begin position="1685"/>
        <end position="1715"/>
    </location>
</feature>
<dbReference type="GO" id="GO:0060298">
    <property type="term" value="P:positive regulation of sarcomere organization"/>
    <property type="evidence" value="ECO:0007669"/>
    <property type="project" value="UniProtKB-ARBA"/>
</dbReference>
<comment type="subcellular location">
    <subcellularLocation>
        <location evidence="1">Cytoplasm</location>
        <location evidence="1">Myofibril</location>
        <location evidence="1">Sarcomere</location>
        <location evidence="1">A band</location>
    </subcellularLocation>
</comment>
<feature type="region of interest" description="Disordered" evidence="7">
    <location>
        <begin position="37"/>
        <end position="58"/>
    </location>
</feature>
<sequence length="1746" mass="195434">MNINSLTYKNYICVYTCKAESEHGLTSTSAELRLPLEKPEKIEKQEEHTVAPAPGEQELEFASKTYEDSAVFQKKRASKDEEAQESEKADVTELKKKEEEYKLLVKVADSVAHSIVANIFMDAMNEAVKIIVRDSSQQTDSIAGPPRFDSIRDEFVAREGEELKIETRVYGTPTPFVSWYRGEQKLNVDRNTTMAYDKSVVSLTLKNAEATQAGTYYCHATNVHGTAVLSLRVVVESAVDTEDENSMLQMTVSKFVKTEDGSTVSTNVKVNHRDEEFEHKITVVEPEKEVAELETEAVETSLHMDIPIKFEMIPAEGERTSTEEQVQANIVMSRGESDVEQDLVIVGDEEVAMARVTEKETLKHTQEVMQTKVGHPPRKRPQGSSTTESMHSKSRVLLERPGEKAALATVLPYEEKARVLSERILAAQQLTVPLQGVNEVLSTVLAIKHQHKAYEAANVEVRRTPYTSEHVVTVLEGELENISLHINVPSTGAHATIGLDTVLQRPSTSQAADTSVKPSKSKKKARAEHRIVILEGVSKSFKEAITWSIKKVQKALGLQASKKTGSSFELSKPGEEAEDVTATLEMEECVPELLSIAASAAQVKLQNVTVSLVKQGDAAHQELVIAFEGAEDEEADAPQNEHGVADLVFDNETSRNEEVFRRAPRDYANAEEEDDEVSVVAVFVEVDASCPDQSVEIVATVSSPDDEEEIPPSAAEEPPKMRAERSFSISESISTALQPPKFHRKLTDKQANPGEPTTFKCIVTGMPTPEVAWTVDGDVIKQGEDYDLIYEDGVCLLKIVETLPEDEGEYQCQATNPAGTVVTKCFLKVLGMLSRYFQNTVRSFAGETVSERSMPGIRTIPGTNQATRFIQHAPSKVSMLDEEEADADFRIRLSDSPDSTHGRLVTAVSDFELFRIVNYNEDLKERHNFYKYYETSYVTVRIRELVQEEFLYATLQATPGKVSKRPEQELEHEVTKVPPPVPPRPSKELINMVRKTKSQTEVLLQKSAHCFVELELRRAAGNLAECQVRLKDSEVKLSLKRSLEAPFSGLWKTESRAQREEGIRNIAKIAQQVEAELGQLAHAHRPTTTEEQDLKEIERSILAVAESLMSEKPVSKAQAEAKKELLRAALADMILNPPSTNYGNYENGSSSNLELEKIEKSAGEIDKIESSRVKSPIQQLRENLDVIEESLMEEVPDFDETSEILDSEVRNINLNLKPPKPSGLKSPKIKRVPSQELMRMTPLTTNIRDQLDVLETLIEEAAKEERNLHNLHNEGDSKSTVRSGIHDLFVQINAEIITIKQFCGKKLSKKGADAVMQVLKKLKRREQAESAFATVIFRSFSRSHSENWASSSMRYSYSYKTDKSTDSLRTLTLTEADQEGPEQEQDDHETTPADKKKTDEFKEVIEKVDLHFSRTPQMDFLNAIIITKDNLSEEGSQPFLFDSAELLCTTDTPKRLSRASATIDALRMEALKEMDSLEQIFRDNEELLGMLDEAREEAKIQKEIEETASKKSSDSSSNGSFVIVPERPKTPSPDKQPASENEAREASEVPCVEAYCDTVLVARKPEDETALREIAAYIVDPGEEEDTVGLPYEEGMDSNEMLFVMEARESSVDEQRLGVYYPQTRDETSSMQLVCEESDAGTDTENSGMMRGQATGMPLMRQGDYPLIRSPEYEDIHGELLEEMRKRDAERAQRDEATRRDTPRKASQNGREDTVRQPYLLFRDENYVVDESDLNSTSEHLSISAA</sequence>
<dbReference type="GO" id="GO:0040017">
    <property type="term" value="P:positive regulation of locomotion"/>
    <property type="evidence" value="ECO:0007669"/>
    <property type="project" value="UniProtKB-ARBA"/>
</dbReference>
<keyword evidence="5" id="KW-0393">Immunoglobulin domain</keyword>
<feature type="region of interest" description="Disordered" evidence="7">
    <location>
        <begin position="963"/>
        <end position="985"/>
    </location>
</feature>
<reference evidence="9" key="1">
    <citation type="submission" date="2023-06" db="EMBL/GenBank/DDBJ databases">
        <authorList>
            <person name="Delattre M."/>
        </authorList>
    </citation>
    <scope>NUCLEOTIDE SEQUENCE</scope>
    <source>
        <strain evidence="9">AF72</strain>
    </source>
</reference>
<feature type="region of interest" description="Disordered" evidence="7">
    <location>
        <begin position="366"/>
        <end position="396"/>
    </location>
</feature>
<proteinExistence type="predicted"/>
<feature type="compositionally biased region" description="Basic and acidic residues" evidence="7">
    <location>
        <begin position="964"/>
        <end position="975"/>
    </location>
</feature>
<dbReference type="Pfam" id="PF07679">
    <property type="entry name" value="I-set"/>
    <property type="match status" value="2"/>
</dbReference>
<feature type="compositionally biased region" description="Basic and acidic residues" evidence="7">
    <location>
        <begin position="1504"/>
        <end position="1513"/>
    </location>
</feature>
<keyword evidence="3" id="KW-0677">Repeat</keyword>
<feature type="compositionally biased region" description="Acidic residues" evidence="7">
    <location>
        <begin position="1376"/>
        <end position="1387"/>
    </location>
</feature>
<evidence type="ECO:0000256" key="6">
    <source>
        <dbReference type="SAM" id="Coils"/>
    </source>
</evidence>
<dbReference type="GO" id="GO:0045989">
    <property type="term" value="P:positive regulation of striated muscle contraction"/>
    <property type="evidence" value="ECO:0007669"/>
    <property type="project" value="UniProtKB-ARBA"/>
</dbReference>
<dbReference type="InterPro" id="IPR007110">
    <property type="entry name" value="Ig-like_dom"/>
</dbReference>
<gene>
    <name evidence="9" type="ORF">MSPICULIGERA_LOCUS9249</name>
</gene>
<feature type="region of interest" description="Disordered" evidence="7">
    <location>
        <begin position="701"/>
        <end position="722"/>
    </location>
</feature>
<dbReference type="SUPFAM" id="SSF48726">
    <property type="entry name" value="Immunoglobulin"/>
    <property type="match status" value="2"/>
</dbReference>
<comment type="caution">
    <text evidence="9">The sequence shown here is derived from an EMBL/GenBank/DDBJ whole genome shotgun (WGS) entry which is preliminary data.</text>
</comment>
<keyword evidence="4" id="KW-1015">Disulfide bond</keyword>
<feature type="region of interest" description="Disordered" evidence="7">
    <location>
        <begin position="1685"/>
        <end position="1721"/>
    </location>
</feature>
<evidence type="ECO:0000256" key="4">
    <source>
        <dbReference type="ARBA" id="ARBA00023157"/>
    </source>
</evidence>
<evidence type="ECO:0000259" key="8">
    <source>
        <dbReference type="PROSITE" id="PS50835"/>
    </source>
</evidence>
<dbReference type="InterPro" id="IPR003598">
    <property type="entry name" value="Ig_sub2"/>
</dbReference>
<feature type="region of interest" description="Disordered" evidence="7">
    <location>
        <begin position="1504"/>
        <end position="1547"/>
    </location>
</feature>
<evidence type="ECO:0000313" key="9">
    <source>
        <dbReference type="EMBL" id="CAJ0570813.1"/>
    </source>
</evidence>
<dbReference type="SMART" id="SM00408">
    <property type="entry name" value="IGc2"/>
    <property type="match status" value="2"/>
</dbReference>
<dbReference type="PANTHER" id="PTHR13817:SF171">
    <property type="entry name" value="STRETCHIN-MLCK, ISOFORM U"/>
    <property type="match status" value="1"/>
</dbReference>
<keyword evidence="10" id="KW-1185">Reference proteome</keyword>
<keyword evidence="2" id="KW-0963">Cytoplasm</keyword>
<protein>
    <recommendedName>
        <fullName evidence="8">Ig-like domain-containing protein</fullName>
    </recommendedName>
</protein>
<feature type="non-terminal residue" evidence="9">
    <location>
        <position position="1"/>
    </location>
</feature>
<feature type="domain" description="Ig-like" evidence="8">
    <location>
        <begin position="146"/>
        <end position="230"/>
    </location>
</feature>
<dbReference type="PANTHER" id="PTHR13817">
    <property type="entry name" value="TITIN"/>
    <property type="match status" value="1"/>
</dbReference>
<dbReference type="Proteomes" id="UP001177023">
    <property type="component" value="Unassembled WGS sequence"/>
</dbReference>
<dbReference type="InterPro" id="IPR013098">
    <property type="entry name" value="Ig_I-set"/>
</dbReference>
<feature type="domain" description="Ig-like" evidence="8">
    <location>
        <begin position="740"/>
        <end position="823"/>
    </location>
</feature>
<dbReference type="FunFam" id="2.60.40.10:FF:000425">
    <property type="entry name" value="Myosin light chain kinase"/>
    <property type="match status" value="1"/>
</dbReference>
<evidence type="ECO:0000256" key="7">
    <source>
        <dbReference type="SAM" id="MobiDB-lite"/>
    </source>
</evidence>
<feature type="compositionally biased region" description="Basic and acidic residues" evidence="7">
    <location>
        <begin position="1388"/>
        <end position="1399"/>
    </location>
</feature>
<dbReference type="InterPro" id="IPR013783">
    <property type="entry name" value="Ig-like_fold"/>
</dbReference>
<dbReference type="PROSITE" id="PS50835">
    <property type="entry name" value="IG_LIKE"/>
    <property type="match status" value="2"/>
</dbReference>